<evidence type="ECO:0000313" key="3">
    <source>
        <dbReference type="EMBL" id="PDW00588.1"/>
    </source>
</evidence>
<dbReference type="Gene3D" id="3.40.80.10">
    <property type="entry name" value="Peptidoglycan recognition protein-like"/>
    <property type="match status" value="1"/>
</dbReference>
<dbReference type="SMART" id="SM00701">
    <property type="entry name" value="PGRP"/>
    <property type="match status" value="1"/>
</dbReference>
<sequence length="333" mass="36275">MLLIWLLGTVVTVGFVSGLVGMTNSRDRVLPAIPSTTGTTAPREPDQMSAVEVQPSPTSFIALVRTPTARRTPPAVQQPDQGVPHEPVVQAHVSVPKPAIVSRASWGAVDPMADLTSHQPQQITLHHEGVLFDGSVPAPEYLRRVQRWSLDNRGWPDIPYHFIIDLEGTIYEGRMLAAQGSSNTDYDLRGHIHIALLGKYDAGEQEPNSAQITAIIELMAWIAATYHLAPDTIHGHRDFIPLNARGEHIDPRTGSLITCPGDNLYRYLEDGTLQRGVAARLTQAYLLSASRHTAEQPVRQQGDGHLRGLTQPAKAGFVRESRGVDANGMGGWG</sequence>
<dbReference type="InterPro" id="IPR036505">
    <property type="entry name" value="Amidase/PGRP_sf"/>
</dbReference>
<dbReference type="InterPro" id="IPR015510">
    <property type="entry name" value="PGRP"/>
</dbReference>
<evidence type="ECO:0000256" key="1">
    <source>
        <dbReference type="ARBA" id="ARBA00007553"/>
    </source>
</evidence>
<dbReference type="GO" id="GO:0008270">
    <property type="term" value="F:zinc ion binding"/>
    <property type="evidence" value="ECO:0007669"/>
    <property type="project" value="InterPro"/>
</dbReference>
<dbReference type="Pfam" id="PF01510">
    <property type="entry name" value="Amidase_2"/>
    <property type="match status" value="1"/>
</dbReference>
<dbReference type="AlphaFoldDB" id="A0A2H3LAT6"/>
<evidence type="ECO:0000313" key="4">
    <source>
        <dbReference type="Proteomes" id="UP000220922"/>
    </source>
</evidence>
<accession>A0A2H3LAT6</accession>
<reference evidence="3 4" key="1">
    <citation type="submission" date="2016-05" db="EMBL/GenBank/DDBJ databases">
        <authorList>
            <person name="Lavstsen T."/>
            <person name="Jespersen J.S."/>
        </authorList>
    </citation>
    <scope>NUCLEOTIDE SEQUENCE [LARGE SCALE GENOMIC DNA]</scope>
    <source>
        <strain evidence="3 4">B7-9</strain>
    </source>
</reference>
<feature type="domain" description="Peptidoglycan recognition protein family" evidence="2">
    <location>
        <begin position="98"/>
        <end position="240"/>
    </location>
</feature>
<dbReference type="CDD" id="cd06583">
    <property type="entry name" value="PGRP"/>
    <property type="match status" value="1"/>
</dbReference>
<gene>
    <name evidence="3" type="ORF">A9Q02_09365</name>
</gene>
<proteinExistence type="inferred from homology"/>
<dbReference type="PANTHER" id="PTHR11022">
    <property type="entry name" value="PEPTIDOGLYCAN RECOGNITION PROTEIN"/>
    <property type="match status" value="1"/>
</dbReference>
<dbReference type="RefSeq" id="WP_172450577.1">
    <property type="nucleotide sequence ID" value="NZ_LYXE01000036.1"/>
</dbReference>
<dbReference type="SUPFAM" id="SSF55846">
    <property type="entry name" value="N-acetylmuramoyl-L-alanine amidase-like"/>
    <property type="match status" value="1"/>
</dbReference>
<dbReference type="Proteomes" id="UP000220922">
    <property type="component" value="Unassembled WGS sequence"/>
</dbReference>
<dbReference type="GO" id="GO:0008745">
    <property type="term" value="F:N-acetylmuramoyl-L-alanine amidase activity"/>
    <property type="evidence" value="ECO:0007669"/>
    <property type="project" value="InterPro"/>
</dbReference>
<comment type="caution">
    <text evidence="3">The sequence shown here is derived from an EMBL/GenBank/DDBJ whole genome shotgun (WGS) entry which is preliminary data.</text>
</comment>
<keyword evidence="4" id="KW-1185">Reference proteome</keyword>
<comment type="similarity">
    <text evidence="1">Belongs to the N-acetylmuramoyl-L-alanine amidase 2 family.</text>
</comment>
<dbReference type="GO" id="GO:0009253">
    <property type="term" value="P:peptidoglycan catabolic process"/>
    <property type="evidence" value="ECO:0007669"/>
    <property type="project" value="InterPro"/>
</dbReference>
<dbReference type="EMBL" id="LYXE01000036">
    <property type="protein sequence ID" value="PDW00588.1"/>
    <property type="molecule type" value="Genomic_DNA"/>
</dbReference>
<organism evidence="3 4">
    <name type="scientific">Candidatus Chloroploca asiatica</name>
    <dbReference type="NCBI Taxonomy" id="1506545"/>
    <lineage>
        <taxon>Bacteria</taxon>
        <taxon>Bacillati</taxon>
        <taxon>Chloroflexota</taxon>
        <taxon>Chloroflexia</taxon>
        <taxon>Chloroflexales</taxon>
        <taxon>Chloroflexineae</taxon>
        <taxon>Oscillochloridaceae</taxon>
        <taxon>Candidatus Chloroploca</taxon>
    </lineage>
</organism>
<name>A0A2H3LAT6_9CHLR</name>
<protein>
    <recommendedName>
        <fullName evidence="2">Peptidoglycan recognition protein family domain-containing protein</fullName>
    </recommendedName>
</protein>
<evidence type="ECO:0000259" key="2">
    <source>
        <dbReference type="SMART" id="SM00701"/>
    </source>
</evidence>
<dbReference type="InterPro" id="IPR002502">
    <property type="entry name" value="Amidase_domain"/>
</dbReference>
<dbReference type="InterPro" id="IPR006619">
    <property type="entry name" value="PGRP_domain_met/bac"/>
</dbReference>
<dbReference type="PANTHER" id="PTHR11022:SF41">
    <property type="entry name" value="PEPTIDOGLYCAN-RECOGNITION PROTEIN LC-RELATED"/>
    <property type="match status" value="1"/>
</dbReference>